<evidence type="ECO:0000259" key="1">
    <source>
        <dbReference type="PROSITE" id="PS50234"/>
    </source>
</evidence>
<protein>
    <submittedName>
        <fullName evidence="2">von Willebrand factor type A domain protein</fullName>
    </submittedName>
</protein>
<name>A0A5C6DP48_9BACT</name>
<dbReference type="Pfam" id="PF00092">
    <property type="entry name" value="VWA"/>
    <property type="match status" value="1"/>
</dbReference>
<keyword evidence="3" id="KW-1185">Reference proteome</keyword>
<feature type="domain" description="VWFA" evidence="1">
    <location>
        <begin position="178"/>
        <end position="414"/>
    </location>
</feature>
<sequence>MTTYSRNRSVGPRRGNVMALMALVMPLLALLAAFCINTAQMQLTRTELMVATDAAARAGGRAFSEDQTVEAAMTAAVATAALNNVDGLPLQIRADSSAGEIEFGITSQPDGLTGRYYFEKLSASQLANNSQLASAVRVIGRRDSGSLSGSVPLVIPGILNTSDFDATQDSVAMQVDRDISLILDRSGSMVPELTFDWPSGENPYSTATIEAGVAAGQITKQTNRHGDVSYYYASGVNSMTYQQWAWTEHYGLPDCPVQPWQELVEAVDAFLSVLDSTVQEEQVSVASYSTYATLDIGLTKNFGDIQSTIRSLDPEGWTAIGRGMEAGRPALTSGNARPYAAKTMVVMTDGNENRGPDALQVANEIIANWPVTIHTVTFGSGADQNAMREVAAAGGGKHYHAADGAQLKAIFEEIANNLPTILTK</sequence>
<dbReference type="Pfam" id="PF13400">
    <property type="entry name" value="Tad"/>
    <property type="match status" value="1"/>
</dbReference>
<dbReference type="AlphaFoldDB" id="A0A5C6DP48"/>
<dbReference type="InterPro" id="IPR002035">
    <property type="entry name" value="VWF_A"/>
</dbReference>
<dbReference type="SUPFAM" id="SSF53300">
    <property type="entry name" value="vWA-like"/>
    <property type="match status" value="1"/>
</dbReference>
<dbReference type="InterPro" id="IPR028087">
    <property type="entry name" value="Tad_N"/>
</dbReference>
<gene>
    <name evidence="2" type="ORF">Q31b_41550</name>
</gene>
<organism evidence="2 3">
    <name type="scientific">Novipirellula aureliae</name>
    <dbReference type="NCBI Taxonomy" id="2527966"/>
    <lineage>
        <taxon>Bacteria</taxon>
        <taxon>Pseudomonadati</taxon>
        <taxon>Planctomycetota</taxon>
        <taxon>Planctomycetia</taxon>
        <taxon>Pirellulales</taxon>
        <taxon>Pirellulaceae</taxon>
        <taxon>Novipirellula</taxon>
    </lineage>
</organism>
<dbReference type="Gene3D" id="3.40.50.410">
    <property type="entry name" value="von Willebrand factor, type A domain"/>
    <property type="match status" value="1"/>
</dbReference>
<dbReference type="CDD" id="cd00198">
    <property type="entry name" value="vWFA"/>
    <property type="match status" value="1"/>
</dbReference>
<dbReference type="Proteomes" id="UP000315471">
    <property type="component" value="Unassembled WGS sequence"/>
</dbReference>
<dbReference type="SMART" id="SM00327">
    <property type="entry name" value="VWA"/>
    <property type="match status" value="1"/>
</dbReference>
<dbReference type="PROSITE" id="PS50234">
    <property type="entry name" value="VWFA"/>
    <property type="match status" value="1"/>
</dbReference>
<accession>A0A5C6DP48</accession>
<dbReference type="EMBL" id="SJPY01000006">
    <property type="protein sequence ID" value="TWU39073.1"/>
    <property type="molecule type" value="Genomic_DNA"/>
</dbReference>
<evidence type="ECO:0000313" key="3">
    <source>
        <dbReference type="Proteomes" id="UP000315471"/>
    </source>
</evidence>
<proteinExistence type="predicted"/>
<dbReference type="RefSeq" id="WP_231617706.1">
    <property type="nucleotide sequence ID" value="NZ_SJPY01000006.1"/>
</dbReference>
<comment type="caution">
    <text evidence="2">The sequence shown here is derived from an EMBL/GenBank/DDBJ whole genome shotgun (WGS) entry which is preliminary data.</text>
</comment>
<reference evidence="2 3" key="1">
    <citation type="submission" date="2019-02" db="EMBL/GenBank/DDBJ databases">
        <title>Deep-cultivation of Planctomycetes and their phenomic and genomic characterization uncovers novel biology.</title>
        <authorList>
            <person name="Wiegand S."/>
            <person name="Jogler M."/>
            <person name="Boedeker C."/>
            <person name="Pinto D."/>
            <person name="Vollmers J."/>
            <person name="Rivas-Marin E."/>
            <person name="Kohn T."/>
            <person name="Peeters S.H."/>
            <person name="Heuer A."/>
            <person name="Rast P."/>
            <person name="Oberbeckmann S."/>
            <person name="Bunk B."/>
            <person name="Jeske O."/>
            <person name="Meyerdierks A."/>
            <person name="Storesund J.E."/>
            <person name="Kallscheuer N."/>
            <person name="Luecker S."/>
            <person name="Lage O.M."/>
            <person name="Pohl T."/>
            <person name="Merkel B.J."/>
            <person name="Hornburger P."/>
            <person name="Mueller R.-W."/>
            <person name="Bruemmer F."/>
            <person name="Labrenz M."/>
            <person name="Spormann A.M."/>
            <person name="Op Den Camp H."/>
            <person name="Overmann J."/>
            <person name="Amann R."/>
            <person name="Jetten M.S.M."/>
            <person name="Mascher T."/>
            <person name="Medema M.H."/>
            <person name="Devos D.P."/>
            <person name="Kaster A.-K."/>
            <person name="Ovreas L."/>
            <person name="Rohde M."/>
            <person name="Galperin M.Y."/>
            <person name="Jogler C."/>
        </authorList>
    </citation>
    <scope>NUCLEOTIDE SEQUENCE [LARGE SCALE GENOMIC DNA]</scope>
    <source>
        <strain evidence="2 3">Q31b</strain>
    </source>
</reference>
<evidence type="ECO:0000313" key="2">
    <source>
        <dbReference type="EMBL" id="TWU39073.1"/>
    </source>
</evidence>
<dbReference type="InterPro" id="IPR036465">
    <property type="entry name" value="vWFA_dom_sf"/>
</dbReference>